<dbReference type="GO" id="GO:0016491">
    <property type="term" value="F:oxidoreductase activity"/>
    <property type="evidence" value="ECO:0007669"/>
    <property type="project" value="UniProtKB-KW"/>
</dbReference>
<dbReference type="PANTHER" id="PTHR43625">
    <property type="entry name" value="AFLATOXIN B1 ALDEHYDE REDUCTASE"/>
    <property type="match status" value="1"/>
</dbReference>
<dbReference type="InterPro" id="IPR023210">
    <property type="entry name" value="NADP_OxRdtase_dom"/>
</dbReference>
<organism evidence="3 4">
    <name type="scientific">Blastopirellula marina</name>
    <dbReference type="NCBI Taxonomy" id="124"/>
    <lineage>
        <taxon>Bacteria</taxon>
        <taxon>Pseudomonadati</taxon>
        <taxon>Planctomycetota</taxon>
        <taxon>Planctomycetia</taxon>
        <taxon>Pirellulales</taxon>
        <taxon>Pirellulaceae</taxon>
        <taxon>Blastopirellula</taxon>
    </lineage>
</organism>
<dbReference type="GO" id="GO:0005737">
    <property type="term" value="C:cytoplasm"/>
    <property type="evidence" value="ECO:0007669"/>
    <property type="project" value="TreeGrafter"/>
</dbReference>
<dbReference type="OrthoDB" id="9804790at2"/>
<protein>
    <submittedName>
        <fullName evidence="3">Aldo/keto reductase</fullName>
    </submittedName>
</protein>
<sequence length="330" mass="36692">MKYKQIGTDGCQVSAVALGCMGMSDLYGVPDDKESIATIHAALDAGMNFLDTADMYGPHTNERLIGEAIADRRDEAFIATKFGIVRDPDDPQKRGICGRPEYVKASCDASLERLGIDTIDLYYQHRIDANVPIEETVGAMKDLVTAGKVRYLGLSEASVATIKRAQAVHPIAAVQTEYSIWSRDAEDAGVIDYCREQNVLFVSYSPLGRGFLTGSVTSFEDLPADDYRRHSPRFQGENFQKNLEVLAKLREIAAKRGMTPAQFALAWIMTKQDHIVPLFGTKKVKYLQENLQSLNFVLTDEEMQQIEEVAPENAFSGKRYTSELMKLTNA</sequence>
<dbReference type="CDD" id="cd19076">
    <property type="entry name" value="AKR_AKR13A_13D"/>
    <property type="match status" value="1"/>
</dbReference>
<name>A0A2S8G9E0_9BACT</name>
<feature type="domain" description="NADP-dependent oxidoreductase" evidence="2">
    <location>
        <begin position="16"/>
        <end position="309"/>
    </location>
</feature>
<evidence type="ECO:0000256" key="1">
    <source>
        <dbReference type="ARBA" id="ARBA00023002"/>
    </source>
</evidence>
<proteinExistence type="predicted"/>
<dbReference type="Gene3D" id="3.20.20.100">
    <property type="entry name" value="NADP-dependent oxidoreductase domain"/>
    <property type="match status" value="1"/>
</dbReference>
<dbReference type="InterPro" id="IPR050791">
    <property type="entry name" value="Aldo-Keto_reductase"/>
</dbReference>
<accession>A0A2S8G9E0</accession>
<gene>
    <name evidence="3" type="ORF">C5Y98_03720</name>
</gene>
<dbReference type="RefSeq" id="WP_105351740.1">
    <property type="nucleotide sequence ID" value="NZ_PUIB01000006.1"/>
</dbReference>
<dbReference type="EMBL" id="PUIB01000006">
    <property type="protein sequence ID" value="PQO41078.1"/>
    <property type="molecule type" value="Genomic_DNA"/>
</dbReference>
<dbReference type="SUPFAM" id="SSF51430">
    <property type="entry name" value="NAD(P)-linked oxidoreductase"/>
    <property type="match status" value="1"/>
</dbReference>
<evidence type="ECO:0000313" key="4">
    <source>
        <dbReference type="Proteomes" id="UP000239388"/>
    </source>
</evidence>
<evidence type="ECO:0000313" key="3">
    <source>
        <dbReference type="EMBL" id="PQO41078.1"/>
    </source>
</evidence>
<dbReference type="PROSITE" id="PS51257">
    <property type="entry name" value="PROKAR_LIPOPROTEIN"/>
    <property type="match status" value="1"/>
</dbReference>
<keyword evidence="1" id="KW-0560">Oxidoreductase</keyword>
<dbReference type="InterPro" id="IPR036812">
    <property type="entry name" value="NAD(P)_OxRdtase_dom_sf"/>
</dbReference>
<comment type="caution">
    <text evidence="3">The sequence shown here is derived from an EMBL/GenBank/DDBJ whole genome shotgun (WGS) entry which is preliminary data.</text>
</comment>
<evidence type="ECO:0000259" key="2">
    <source>
        <dbReference type="Pfam" id="PF00248"/>
    </source>
</evidence>
<dbReference type="Pfam" id="PF00248">
    <property type="entry name" value="Aldo_ket_red"/>
    <property type="match status" value="1"/>
</dbReference>
<reference evidence="3 4" key="1">
    <citation type="submission" date="2018-02" db="EMBL/GenBank/DDBJ databases">
        <title>Comparative genomes isolates from brazilian mangrove.</title>
        <authorList>
            <person name="Araujo J.E."/>
            <person name="Taketani R.G."/>
            <person name="Silva M.C.P."/>
            <person name="Loureco M.V."/>
            <person name="Andreote F.D."/>
        </authorList>
    </citation>
    <scope>NUCLEOTIDE SEQUENCE [LARGE SCALE GENOMIC DNA]</scope>
    <source>
        <strain evidence="3 4">NAP PRIS-MGV</strain>
    </source>
</reference>
<dbReference type="PANTHER" id="PTHR43625:SF40">
    <property type="entry name" value="ALDO-KETO REDUCTASE YAKC [NADP(+)]"/>
    <property type="match status" value="1"/>
</dbReference>
<dbReference type="AlphaFoldDB" id="A0A2S8G9E0"/>
<dbReference type="Proteomes" id="UP000239388">
    <property type="component" value="Unassembled WGS sequence"/>
</dbReference>